<protein>
    <submittedName>
        <fullName evidence="1">Uncharacterized protein</fullName>
    </submittedName>
</protein>
<evidence type="ECO:0000313" key="1">
    <source>
        <dbReference type="EMBL" id="CAB9506638.1"/>
    </source>
</evidence>
<reference evidence="1" key="1">
    <citation type="submission" date="2020-06" db="EMBL/GenBank/DDBJ databases">
        <authorList>
            <consortium name="Plant Systems Biology data submission"/>
        </authorList>
    </citation>
    <scope>NUCLEOTIDE SEQUENCE</scope>
    <source>
        <strain evidence="1">D6</strain>
    </source>
</reference>
<comment type="caution">
    <text evidence="1">The sequence shown here is derived from an EMBL/GenBank/DDBJ whole genome shotgun (WGS) entry which is preliminary data.</text>
</comment>
<accession>A0A9N8HDV1</accession>
<keyword evidence="2" id="KW-1185">Reference proteome</keyword>
<proteinExistence type="predicted"/>
<organism evidence="1 2">
    <name type="scientific">Seminavis robusta</name>
    <dbReference type="NCBI Taxonomy" id="568900"/>
    <lineage>
        <taxon>Eukaryota</taxon>
        <taxon>Sar</taxon>
        <taxon>Stramenopiles</taxon>
        <taxon>Ochrophyta</taxon>
        <taxon>Bacillariophyta</taxon>
        <taxon>Bacillariophyceae</taxon>
        <taxon>Bacillariophycidae</taxon>
        <taxon>Naviculales</taxon>
        <taxon>Naviculaceae</taxon>
        <taxon>Seminavis</taxon>
    </lineage>
</organism>
<sequence>MAIVGSSDNKGHFNGSFHSTDSNDLRRLLKAADEAITRGQKEDVAVIVTLCSNVEMDAATFQALVDYIKDDPDVKKMVCVMHDLIVFNTDEGFTITLRIHGSKKLAVLENGANNSVDSSFEETEGLTQQMAALPVHDANAYATPCK</sequence>
<name>A0A9N8HDV1_9STRA</name>
<dbReference type="Proteomes" id="UP001153069">
    <property type="component" value="Unassembled WGS sequence"/>
</dbReference>
<dbReference type="AlphaFoldDB" id="A0A9N8HDV1"/>
<gene>
    <name evidence="1" type="ORF">SEMRO_274_G105260.1</name>
</gene>
<evidence type="ECO:0000313" key="2">
    <source>
        <dbReference type="Proteomes" id="UP001153069"/>
    </source>
</evidence>
<dbReference type="EMBL" id="CAICTM010000273">
    <property type="protein sequence ID" value="CAB9506638.1"/>
    <property type="molecule type" value="Genomic_DNA"/>
</dbReference>